<evidence type="ECO:0000256" key="1">
    <source>
        <dbReference type="ARBA" id="ARBA00004123"/>
    </source>
</evidence>
<dbReference type="EMBL" id="JAWXYG010000001">
    <property type="protein sequence ID" value="KAK4286458.1"/>
    <property type="molecule type" value="Genomic_DNA"/>
</dbReference>
<dbReference type="Pfam" id="PF00808">
    <property type="entry name" value="CBFD_NFYB_HMF"/>
    <property type="match status" value="1"/>
</dbReference>
<gene>
    <name evidence="5" type="ORF">QN277_003013</name>
</gene>
<feature type="domain" description="Transcription factor CBF/NF-Y/archaeal histone" evidence="4">
    <location>
        <begin position="109"/>
        <end position="169"/>
    </location>
</feature>
<proteinExistence type="predicted"/>
<protein>
    <recommendedName>
        <fullName evidence="4">Transcription factor CBF/NF-Y/archaeal histone domain-containing protein</fullName>
    </recommendedName>
</protein>
<dbReference type="GO" id="GO:0000976">
    <property type="term" value="F:transcription cis-regulatory region binding"/>
    <property type="evidence" value="ECO:0007669"/>
    <property type="project" value="TreeGrafter"/>
</dbReference>
<sequence length="204" mass="23076">MISAKMSKAGNRMSNGRSSKTASKASKPRKEGLTKTNKRGDSNVKDDKVSIFPSSAITTELLEGGKGPEIDDNGATNGRTNETRPKKGKRKQQDDDYKVEEEENAKTDELPISRIKRIMKAEDPELRVSEEAIFVISKATVKFLKQFTRESHACSVQDRKKFLGYQRLSYVVSKQRRYDFLLDYVPEKLKAEDALRKRAAIART</sequence>
<evidence type="ECO:0000313" key="5">
    <source>
        <dbReference type="EMBL" id="KAK4286458.1"/>
    </source>
</evidence>
<dbReference type="PANTHER" id="PTHR10252">
    <property type="entry name" value="HISTONE-LIKE TRANSCRIPTION FACTOR CCAAT-RELATED"/>
    <property type="match status" value="1"/>
</dbReference>
<evidence type="ECO:0000313" key="6">
    <source>
        <dbReference type="Proteomes" id="UP001293593"/>
    </source>
</evidence>
<dbReference type="AlphaFoldDB" id="A0AAE1TIF6"/>
<comment type="subcellular location">
    <subcellularLocation>
        <location evidence="1">Nucleus</location>
    </subcellularLocation>
</comment>
<evidence type="ECO:0000256" key="2">
    <source>
        <dbReference type="ARBA" id="ARBA00023242"/>
    </source>
</evidence>
<keyword evidence="6" id="KW-1185">Reference proteome</keyword>
<dbReference type="Gene3D" id="1.10.20.10">
    <property type="entry name" value="Histone, subunit A"/>
    <property type="match status" value="1"/>
</dbReference>
<dbReference type="InterPro" id="IPR050568">
    <property type="entry name" value="Transcr_DNA_Rep_Reg"/>
</dbReference>
<comment type="caution">
    <text evidence="5">The sequence shown here is derived from an EMBL/GenBank/DDBJ whole genome shotgun (WGS) entry which is preliminary data.</text>
</comment>
<dbReference type="InterPro" id="IPR009072">
    <property type="entry name" value="Histone-fold"/>
</dbReference>
<dbReference type="GO" id="GO:0006355">
    <property type="term" value="P:regulation of DNA-templated transcription"/>
    <property type="evidence" value="ECO:0007669"/>
    <property type="project" value="TreeGrafter"/>
</dbReference>
<dbReference type="InterPro" id="IPR003958">
    <property type="entry name" value="CBFA_NFYB_domain"/>
</dbReference>
<dbReference type="PANTHER" id="PTHR10252:SF93">
    <property type="entry name" value="DNA POLYMERASE II SUBUNIT B3-1"/>
    <property type="match status" value="1"/>
</dbReference>
<keyword evidence="2" id="KW-0539">Nucleus</keyword>
<reference evidence="5" key="1">
    <citation type="submission" date="2023-10" db="EMBL/GenBank/DDBJ databases">
        <title>Chromosome-level genome of the transformable northern wattle, Acacia crassicarpa.</title>
        <authorList>
            <person name="Massaro I."/>
            <person name="Sinha N.R."/>
            <person name="Poethig S."/>
            <person name="Leichty A.R."/>
        </authorList>
    </citation>
    <scope>NUCLEOTIDE SEQUENCE</scope>
    <source>
        <strain evidence="5">Acra3RX</strain>
        <tissue evidence="5">Leaf</tissue>
    </source>
</reference>
<feature type="compositionally biased region" description="Basic and acidic residues" evidence="3">
    <location>
        <begin position="28"/>
        <end position="49"/>
    </location>
</feature>
<evidence type="ECO:0000256" key="3">
    <source>
        <dbReference type="SAM" id="MobiDB-lite"/>
    </source>
</evidence>
<dbReference type="GO" id="GO:0005634">
    <property type="term" value="C:nucleus"/>
    <property type="evidence" value="ECO:0007669"/>
    <property type="project" value="UniProtKB-SubCell"/>
</dbReference>
<accession>A0AAE1TIF6</accession>
<feature type="compositionally biased region" description="Polar residues" evidence="3">
    <location>
        <begin position="12"/>
        <end position="24"/>
    </location>
</feature>
<dbReference type="GO" id="GO:0046982">
    <property type="term" value="F:protein heterodimerization activity"/>
    <property type="evidence" value="ECO:0007669"/>
    <property type="project" value="InterPro"/>
</dbReference>
<feature type="region of interest" description="Disordered" evidence="3">
    <location>
        <begin position="1"/>
        <end position="106"/>
    </location>
</feature>
<feature type="compositionally biased region" description="Basic and acidic residues" evidence="3">
    <location>
        <begin position="81"/>
        <end position="96"/>
    </location>
</feature>
<evidence type="ECO:0000259" key="4">
    <source>
        <dbReference type="Pfam" id="PF00808"/>
    </source>
</evidence>
<organism evidence="5 6">
    <name type="scientific">Acacia crassicarpa</name>
    <name type="common">northern wattle</name>
    <dbReference type="NCBI Taxonomy" id="499986"/>
    <lineage>
        <taxon>Eukaryota</taxon>
        <taxon>Viridiplantae</taxon>
        <taxon>Streptophyta</taxon>
        <taxon>Embryophyta</taxon>
        <taxon>Tracheophyta</taxon>
        <taxon>Spermatophyta</taxon>
        <taxon>Magnoliopsida</taxon>
        <taxon>eudicotyledons</taxon>
        <taxon>Gunneridae</taxon>
        <taxon>Pentapetalae</taxon>
        <taxon>rosids</taxon>
        <taxon>fabids</taxon>
        <taxon>Fabales</taxon>
        <taxon>Fabaceae</taxon>
        <taxon>Caesalpinioideae</taxon>
        <taxon>mimosoid clade</taxon>
        <taxon>Acacieae</taxon>
        <taxon>Acacia</taxon>
    </lineage>
</organism>
<dbReference type="Proteomes" id="UP001293593">
    <property type="component" value="Unassembled WGS sequence"/>
</dbReference>
<dbReference type="CDD" id="cd22929">
    <property type="entry name" value="HFD_POLE4-like"/>
    <property type="match status" value="1"/>
</dbReference>
<name>A0AAE1TIF6_9FABA</name>
<dbReference type="SUPFAM" id="SSF47113">
    <property type="entry name" value="Histone-fold"/>
    <property type="match status" value="1"/>
</dbReference>